<gene>
    <name evidence="1" type="ORF">MRB53_024583</name>
</gene>
<name>A0ACC2LCS5_PERAE</name>
<evidence type="ECO:0000313" key="2">
    <source>
        <dbReference type="Proteomes" id="UP001234297"/>
    </source>
</evidence>
<dbReference type="Proteomes" id="UP001234297">
    <property type="component" value="Chromosome 7"/>
</dbReference>
<protein>
    <submittedName>
        <fullName evidence="1">Uncharacterized protein</fullName>
    </submittedName>
</protein>
<organism evidence="1 2">
    <name type="scientific">Persea americana</name>
    <name type="common">Avocado</name>
    <dbReference type="NCBI Taxonomy" id="3435"/>
    <lineage>
        <taxon>Eukaryota</taxon>
        <taxon>Viridiplantae</taxon>
        <taxon>Streptophyta</taxon>
        <taxon>Embryophyta</taxon>
        <taxon>Tracheophyta</taxon>
        <taxon>Spermatophyta</taxon>
        <taxon>Magnoliopsida</taxon>
        <taxon>Magnoliidae</taxon>
        <taxon>Laurales</taxon>
        <taxon>Lauraceae</taxon>
        <taxon>Persea</taxon>
    </lineage>
</organism>
<keyword evidence="2" id="KW-1185">Reference proteome</keyword>
<evidence type="ECO:0000313" key="1">
    <source>
        <dbReference type="EMBL" id="KAJ8631260.1"/>
    </source>
</evidence>
<comment type="caution">
    <text evidence="1">The sequence shown here is derived from an EMBL/GenBank/DDBJ whole genome shotgun (WGS) entry which is preliminary data.</text>
</comment>
<sequence>MNSHSPPSLHSSISKIAVAQICHSIGFHSTEPFALESLSQIATLYLQTLARSASSFANSSNRTQSNLLDLILALEHLASLRGFPGASLIGKPLLRSGALRDLVNFVESIDELPFASQIPRSPLKTAFPSSLPPPSFAELGKDPPFAHIPAWLPAFPDSIRRRDGDDRVTVCGDGDGKGGEELEGNSAGVIVVEKGERVLPMERPRVRFRFGLGLGFEGMGTRSGVCRGGKRVCWRGSDEEERLNGEGCRGERQ</sequence>
<accession>A0ACC2LCS5</accession>
<proteinExistence type="predicted"/>
<dbReference type="EMBL" id="CM056815">
    <property type="protein sequence ID" value="KAJ8631260.1"/>
    <property type="molecule type" value="Genomic_DNA"/>
</dbReference>
<reference evidence="1 2" key="1">
    <citation type="journal article" date="2022" name="Hortic Res">
        <title>A haplotype resolved chromosomal level avocado genome allows analysis of novel avocado genes.</title>
        <authorList>
            <person name="Nath O."/>
            <person name="Fletcher S.J."/>
            <person name="Hayward A."/>
            <person name="Shaw L.M."/>
            <person name="Masouleh A.K."/>
            <person name="Furtado A."/>
            <person name="Henry R.J."/>
            <person name="Mitter N."/>
        </authorList>
    </citation>
    <scope>NUCLEOTIDE SEQUENCE [LARGE SCALE GENOMIC DNA]</scope>
    <source>
        <strain evidence="2">cv. Hass</strain>
    </source>
</reference>